<gene>
    <name evidence="2" type="ORF">SEVIR_4G097001v2</name>
</gene>
<evidence type="ECO:0000313" key="3">
    <source>
        <dbReference type="Proteomes" id="UP000298652"/>
    </source>
</evidence>
<feature type="transmembrane region" description="Helical" evidence="1">
    <location>
        <begin position="41"/>
        <end position="62"/>
    </location>
</feature>
<dbReference type="EMBL" id="CM016555">
    <property type="protein sequence ID" value="TKW20564.1"/>
    <property type="molecule type" value="Genomic_DNA"/>
</dbReference>
<reference evidence="2" key="1">
    <citation type="submission" date="2019-03" db="EMBL/GenBank/DDBJ databases">
        <title>WGS assembly of Setaria viridis.</title>
        <authorList>
            <person name="Huang P."/>
            <person name="Jenkins J."/>
            <person name="Grimwood J."/>
            <person name="Barry K."/>
            <person name="Healey A."/>
            <person name="Mamidi S."/>
            <person name="Sreedasyam A."/>
            <person name="Shu S."/>
            <person name="Feldman M."/>
            <person name="Wu J."/>
            <person name="Yu Y."/>
            <person name="Chen C."/>
            <person name="Johnson J."/>
            <person name="Rokhsar D."/>
            <person name="Baxter I."/>
            <person name="Schmutz J."/>
            <person name="Brutnell T."/>
            <person name="Kellogg E."/>
        </authorList>
    </citation>
    <scope>NUCLEOTIDE SEQUENCE [LARGE SCALE GENOMIC DNA]</scope>
</reference>
<protein>
    <submittedName>
        <fullName evidence="2">Uncharacterized protein</fullName>
    </submittedName>
</protein>
<dbReference type="AlphaFoldDB" id="A0A4U6UYV0"/>
<organism evidence="2 3">
    <name type="scientific">Setaria viridis</name>
    <name type="common">Green bristlegrass</name>
    <name type="synonym">Setaria italica subsp. viridis</name>
    <dbReference type="NCBI Taxonomy" id="4556"/>
    <lineage>
        <taxon>Eukaryota</taxon>
        <taxon>Viridiplantae</taxon>
        <taxon>Streptophyta</taxon>
        <taxon>Embryophyta</taxon>
        <taxon>Tracheophyta</taxon>
        <taxon>Spermatophyta</taxon>
        <taxon>Magnoliopsida</taxon>
        <taxon>Liliopsida</taxon>
        <taxon>Poales</taxon>
        <taxon>Poaceae</taxon>
        <taxon>PACMAD clade</taxon>
        <taxon>Panicoideae</taxon>
        <taxon>Panicodae</taxon>
        <taxon>Paniceae</taxon>
        <taxon>Cenchrinae</taxon>
        <taxon>Setaria</taxon>
    </lineage>
</organism>
<dbReference type="Proteomes" id="UP000298652">
    <property type="component" value="Chromosome 4"/>
</dbReference>
<name>A0A4U6UYV0_SETVI</name>
<keyword evidence="1" id="KW-0472">Membrane</keyword>
<dbReference type="Gramene" id="TKW20564">
    <property type="protein sequence ID" value="TKW20564"/>
    <property type="gene ID" value="SEVIR_4G097001v2"/>
</dbReference>
<keyword evidence="3" id="KW-1185">Reference proteome</keyword>
<sequence length="72" mass="8056">MGCAISFFPRRSITSDLNSGGCHDSTTTTISIVPFSVIKHIFFFFSIYNLHMSFIIFVSNNLSPPLTLGFDF</sequence>
<keyword evidence="1" id="KW-1133">Transmembrane helix</keyword>
<accession>A0A4U6UYV0</accession>
<proteinExistence type="predicted"/>
<evidence type="ECO:0000313" key="2">
    <source>
        <dbReference type="EMBL" id="TKW20564.1"/>
    </source>
</evidence>
<keyword evidence="1" id="KW-0812">Transmembrane</keyword>
<evidence type="ECO:0000256" key="1">
    <source>
        <dbReference type="SAM" id="Phobius"/>
    </source>
</evidence>